<protein>
    <recommendedName>
        <fullName evidence="9">Amino acid transporter transmembrane domain-containing protein</fullName>
    </recommendedName>
</protein>
<dbReference type="Proteomes" id="UP000077202">
    <property type="component" value="Unassembled WGS sequence"/>
</dbReference>
<feature type="transmembrane region" description="Helical" evidence="8">
    <location>
        <begin position="193"/>
        <end position="214"/>
    </location>
</feature>
<evidence type="ECO:0000256" key="4">
    <source>
        <dbReference type="ARBA" id="ARBA00022970"/>
    </source>
</evidence>
<feature type="domain" description="Amino acid transporter transmembrane" evidence="9">
    <location>
        <begin position="40"/>
        <end position="445"/>
    </location>
</feature>
<dbReference type="EMBL" id="AP019870">
    <property type="protein sequence ID" value="BBN11724.1"/>
    <property type="molecule type" value="Genomic_DNA"/>
</dbReference>
<evidence type="ECO:0000256" key="3">
    <source>
        <dbReference type="ARBA" id="ARBA00022692"/>
    </source>
</evidence>
<evidence type="ECO:0000256" key="1">
    <source>
        <dbReference type="ARBA" id="ARBA00004370"/>
    </source>
</evidence>
<accession>A0A176WP88</accession>
<dbReference type="Proteomes" id="UP001162541">
    <property type="component" value="Chromosome 5"/>
</dbReference>
<dbReference type="EMBL" id="LVLJ01000416">
    <property type="protein sequence ID" value="OAE34335.1"/>
    <property type="molecule type" value="Genomic_DNA"/>
</dbReference>
<evidence type="ECO:0000313" key="12">
    <source>
        <dbReference type="Proteomes" id="UP000077202"/>
    </source>
</evidence>
<keyword evidence="5 8" id="KW-1133">Transmembrane helix</keyword>
<feature type="transmembrane region" description="Helical" evidence="8">
    <location>
        <begin position="313"/>
        <end position="337"/>
    </location>
</feature>
<feature type="transmembrane region" description="Helical" evidence="8">
    <location>
        <begin position="426"/>
        <end position="449"/>
    </location>
</feature>
<dbReference type="InterPro" id="IPR013057">
    <property type="entry name" value="AA_transpt_TM"/>
</dbReference>
<dbReference type="Pfam" id="PF01490">
    <property type="entry name" value="Aa_trans"/>
    <property type="match status" value="1"/>
</dbReference>
<evidence type="ECO:0000256" key="5">
    <source>
        <dbReference type="ARBA" id="ARBA00022989"/>
    </source>
</evidence>
<keyword evidence="6 8" id="KW-0472">Membrane</keyword>
<feature type="transmembrane region" description="Helical" evidence="8">
    <location>
        <begin position="72"/>
        <end position="96"/>
    </location>
</feature>
<comment type="subcellular location">
    <subcellularLocation>
        <location evidence="1">Membrane</location>
    </subcellularLocation>
</comment>
<dbReference type="PANTHER" id="PTHR48017">
    <property type="entry name" value="OS05G0424000 PROTEIN-RELATED"/>
    <property type="match status" value="1"/>
</dbReference>
<keyword evidence="2" id="KW-0813">Transport</keyword>
<organism evidence="11 12">
    <name type="scientific">Marchantia polymorpha subsp. ruderalis</name>
    <dbReference type="NCBI Taxonomy" id="1480154"/>
    <lineage>
        <taxon>Eukaryota</taxon>
        <taxon>Viridiplantae</taxon>
        <taxon>Streptophyta</taxon>
        <taxon>Embryophyta</taxon>
        <taxon>Marchantiophyta</taxon>
        <taxon>Marchantiopsida</taxon>
        <taxon>Marchantiidae</taxon>
        <taxon>Marchantiales</taxon>
        <taxon>Marchantiaceae</taxon>
        <taxon>Marchantia</taxon>
    </lineage>
</organism>
<feature type="transmembrane region" description="Helical" evidence="8">
    <location>
        <begin position="272"/>
        <end position="293"/>
    </location>
</feature>
<keyword evidence="3 8" id="KW-0812">Transmembrane</keyword>
<evidence type="ECO:0000313" key="11">
    <source>
        <dbReference type="EMBL" id="OAE34335.1"/>
    </source>
</evidence>
<feature type="region of interest" description="Disordered" evidence="7">
    <location>
        <begin position="1"/>
        <end position="25"/>
    </location>
</feature>
<proteinExistence type="predicted"/>
<dbReference type="GO" id="GO:0016020">
    <property type="term" value="C:membrane"/>
    <property type="evidence" value="ECO:0007669"/>
    <property type="project" value="UniProtKB-SubCell"/>
</dbReference>
<sequence>MVALETEESGSGSLKHGALESREQWEPKRDAGALVVLESKGSWQHVGFHLTASIAGPPILTFPFAFAALGWAWGMIALVSAGVVTFYSYNLLSLILEHRAAQGRRHVRFRDLATDILGPKLSYGLVYPMQFVVCLGAVISIVLVGGISAKVVYKVYYPDGDLQLYQFVVFFGAATMIMGQLPSFHSLRYVNLLSLLMCLTYSFTITGACIQLGYSDRAPPRDYSLPGSEKQQAFAAFNALALIATAYGNSIIPETQATLAPPVEGKMFKGLAMAYSVIVVTFLPVAIAGYWTFGNLSAPSVFTNFQTADGTLLVSKWLIVMPSSMCVIQLISAAIIYSQPTFDLFERKIADVDKDRFTARNGIPRVIVRVVFLALVTLIAAMFPFFGDVNAIVGSFGFTPLDFVFPMVFYILVFKPPKRSIKFWGNLIIIIVYSLVGLAGAVAAVRQLILDTSYYKLFADV</sequence>
<name>A0A176WP88_MARPO</name>
<evidence type="ECO:0000256" key="8">
    <source>
        <dbReference type="SAM" id="Phobius"/>
    </source>
</evidence>
<feature type="transmembrane region" description="Helical" evidence="8">
    <location>
        <begin position="234"/>
        <end position="252"/>
    </location>
</feature>
<reference evidence="10" key="2">
    <citation type="journal article" date="2019" name="Curr. Biol.">
        <title>Chromatin organization in early land plants reveals an ancestral association between H3K27me3, transposons, and constitutive heterochromatin.</title>
        <authorList>
            <person name="Montgomery S.A."/>
            <person name="Tanizawa Y."/>
            <person name="Galik B."/>
            <person name="Wang N."/>
            <person name="Ito T."/>
            <person name="Mochizuki T."/>
            <person name="Akimcheva S."/>
            <person name="Bowman J."/>
            <person name="Cognat V."/>
            <person name="Drouard L."/>
            <person name="Ekker H."/>
            <person name="Houng S."/>
            <person name="Kohchi T."/>
            <person name="Lin S."/>
            <person name="Liu L.D."/>
            <person name="Nakamura Y."/>
            <person name="Valeeva L.R."/>
            <person name="Shakirov E.V."/>
            <person name="Shippen D.E."/>
            <person name="Wei W."/>
            <person name="Yagura M."/>
            <person name="Yamaoka S."/>
            <person name="Yamato K.T."/>
            <person name="Liu C."/>
            <person name="Berger F."/>
        </authorList>
    </citation>
    <scope>NUCLEOTIDE SEQUENCE [LARGE SCALE GENOMIC DNA]</scope>
    <source>
        <strain evidence="10">Tak-1</strain>
    </source>
</reference>
<dbReference type="AlphaFoldDB" id="A0A176WP88"/>
<reference evidence="11 12" key="1">
    <citation type="submission" date="2016-03" db="EMBL/GenBank/DDBJ databases">
        <title>Mechanisms controlling the formation of the plant cell surface in tip-growing cells are functionally conserved among land plants.</title>
        <authorList>
            <person name="Honkanen S."/>
            <person name="Jones V.A."/>
            <person name="Morieri G."/>
            <person name="Champion C."/>
            <person name="Hetherington A.J."/>
            <person name="Kelly S."/>
            <person name="Saint-Marcoux D."/>
            <person name="Proust H."/>
            <person name="Prescott H."/>
            <person name="Dolan L."/>
        </authorList>
    </citation>
    <scope>NUCLEOTIDE SEQUENCE [LARGE SCALE GENOMIC DNA]</scope>
    <source>
        <strain evidence="12">cv. Tak-1 and cv. Tak-2</strain>
        <tissue evidence="11">Whole gametophyte</tissue>
    </source>
</reference>
<evidence type="ECO:0000256" key="2">
    <source>
        <dbReference type="ARBA" id="ARBA00022448"/>
    </source>
</evidence>
<feature type="transmembrane region" description="Helical" evidence="8">
    <location>
        <begin position="46"/>
        <end position="66"/>
    </location>
</feature>
<keyword evidence="12" id="KW-1185">Reference proteome</keyword>
<evidence type="ECO:0000256" key="7">
    <source>
        <dbReference type="SAM" id="MobiDB-lite"/>
    </source>
</evidence>
<feature type="transmembrane region" description="Helical" evidence="8">
    <location>
        <begin position="164"/>
        <end position="181"/>
    </location>
</feature>
<evidence type="ECO:0000259" key="9">
    <source>
        <dbReference type="Pfam" id="PF01490"/>
    </source>
</evidence>
<dbReference type="GO" id="GO:0006865">
    <property type="term" value="P:amino acid transport"/>
    <property type="evidence" value="ECO:0007669"/>
    <property type="project" value="UniProtKB-KW"/>
</dbReference>
<gene>
    <name evidence="11" type="ORF">AXG93_1054s1200</name>
    <name evidence="10" type="ORF">Mp_5g14240</name>
</gene>
<evidence type="ECO:0000256" key="6">
    <source>
        <dbReference type="ARBA" id="ARBA00023136"/>
    </source>
</evidence>
<feature type="transmembrane region" description="Helical" evidence="8">
    <location>
        <begin position="131"/>
        <end position="152"/>
    </location>
</feature>
<keyword evidence="4" id="KW-0029">Amino-acid transport</keyword>
<feature type="transmembrane region" description="Helical" evidence="8">
    <location>
        <begin position="366"/>
        <end position="386"/>
    </location>
</feature>
<reference evidence="13" key="3">
    <citation type="journal article" date="2020" name="Curr. Biol.">
        <title>Chromatin organization in early land plants reveals an ancestral association between H3K27me3, transposons, and constitutive heterochromatin.</title>
        <authorList>
            <person name="Montgomery S.A."/>
            <person name="Tanizawa Y."/>
            <person name="Galik B."/>
            <person name="Wang N."/>
            <person name="Ito T."/>
            <person name="Mochizuki T."/>
            <person name="Akimcheva S."/>
            <person name="Bowman J.L."/>
            <person name="Cognat V."/>
            <person name="Marechal-Drouard L."/>
            <person name="Ekker H."/>
            <person name="Hong S.F."/>
            <person name="Kohchi T."/>
            <person name="Lin S.S."/>
            <person name="Liu L.D."/>
            <person name="Nakamura Y."/>
            <person name="Valeeva L.R."/>
            <person name="Shakirov E.V."/>
            <person name="Shippen D.E."/>
            <person name="Wei W.L."/>
            <person name="Yagura M."/>
            <person name="Yamaoka S."/>
            <person name="Yamato K.T."/>
            <person name="Liu C."/>
            <person name="Berger F."/>
        </authorList>
    </citation>
    <scope>NUCLEOTIDE SEQUENCE [LARGE SCALE GENOMIC DNA]</scope>
    <source>
        <strain evidence="13">Tak-1</strain>
    </source>
</reference>
<evidence type="ECO:0000313" key="10">
    <source>
        <dbReference type="EMBL" id="BBN11724.1"/>
    </source>
</evidence>
<feature type="transmembrane region" description="Helical" evidence="8">
    <location>
        <begin position="392"/>
        <end position="414"/>
    </location>
</feature>
<evidence type="ECO:0000313" key="13">
    <source>
        <dbReference type="Proteomes" id="UP001162541"/>
    </source>
</evidence>